<name>M2PB64_CERS8</name>
<evidence type="ECO:0008006" key="3">
    <source>
        <dbReference type="Google" id="ProtNLM"/>
    </source>
</evidence>
<dbReference type="OrthoDB" id="2921803at2759"/>
<protein>
    <recommendedName>
        <fullName evidence="3">F-box domain-containing protein</fullName>
    </recommendedName>
</protein>
<evidence type="ECO:0000313" key="1">
    <source>
        <dbReference type="EMBL" id="EMD32799.1"/>
    </source>
</evidence>
<dbReference type="SUPFAM" id="SSF81383">
    <property type="entry name" value="F-box domain"/>
    <property type="match status" value="1"/>
</dbReference>
<keyword evidence="2" id="KW-1185">Reference proteome</keyword>
<dbReference type="SUPFAM" id="SSF52047">
    <property type="entry name" value="RNI-like"/>
    <property type="match status" value="1"/>
</dbReference>
<accession>M2PB64</accession>
<reference evidence="1 2" key="1">
    <citation type="journal article" date="2012" name="Proc. Natl. Acad. Sci. U.S.A.">
        <title>Comparative genomics of Ceriporiopsis subvermispora and Phanerochaete chrysosporium provide insight into selective ligninolysis.</title>
        <authorList>
            <person name="Fernandez-Fueyo E."/>
            <person name="Ruiz-Duenas F.J."/>
            <person name="Ferreira P."/>
            <person name="Floudas D."/>
            <person name="Hibbett D.S."/>
            <person name="Canessa P."/>
            <person name="Larrondo L.F."/>
            <person name="James T.Y."/>
            <person name="Seelenfreund D."/>
            <person name="Lobos S."/>
            <person name="Polanco R."/>
            <person name="Tello M."/>
            <person name="Honda Y."/>
            <person name="Watanabe T."/>
            <person name="Watanabe T."/>
            <person name="Ryu J.S."/>
            <person name="Kubicek C.P."/>
            <person name="Schmoll M."/>
            <person name="Gaskell J."/>
            <person name="Hammel K.E."/>
            <person name="St John F.J."/>
            <person name="Vanden Wymelenberg A."/>
            <person name="Sabat G."/>
            <person name="Splinter BonDurant S."/>
            <person name="Syed K."/>
            <person name="Yadav J.S."/>
            <person name="Doddapaneni H."/>
            <person name="Subramanian V."/>
            <person name="Lavin J.L."/>
            <person name="Oguiza J.A."/>
            <person name="Perez G."/>
            <person name="Pisabarro A.G."/>
            <person name="Ramirez L."/>
            <person name="Santoyo F."/>
            <person name="Master E."/>
            <person name="Coutinho P.M."/>
            <person name="Henrissat B."/>
            <person name="Lombard V."/>
            <person name="Magnuson J.K."/>
            <person name="Kuees U."/>
            <person name="Hori C."/>
            <person name="Igarashi K."/>
            <person name="Samejima M."/>
            <person name="Held B.W."/>
            <person name="Barry K.W."/>
            <person name="LaButti K.M."/>
            <person name="Lapidus A."/>
            <person name="Lindquist E.A."/>
            <person name="Lucas S.M."/>
            <person name="Riley R."/>
            <person name="Salamov A.A."/>
            <person name="Hoffmeister D."/>
            <person name="Schwenk D."/>
            <person name="Hadar Y."/>
            <person name="Yarden O."/>
            <person name="de Vries R.P."/>
            <person name="Wiebenga A."/>
            <person name="Stenlid J."/>
            <person name="Eastwood D."/>
            <person name="Grigoriev I.V."/>
            <person name="Berka R.M."/>
            <person name="Blanchette R.A."/>
            <person name="Kersten P."/>
            <person name="Martinez A.T."/>
            <person name="Vicuna R."/>
            <person name="Cullen D."/>
        </authorList>
    </citation>
    <scope>NUCLEOTIDE SEQUENCE [LARGE SCALE GENOMIC DNA]</scope>
    <source>
        <strain evidence="1 2">B</strain>
    </source>
</reference>
<organism evidence="1 2">
    <name type="scientific">Ceriporiopsis subvermispora (strain B)</name>
    <name type="common">White-rot fungus</name>
    <name type="synonym">Gelatoporia subvermispora</name>
    <dbReference type="NCBI Taxonomy" id="914234"/>
    <lineage>
        <taxon>Eukaryota</taxon>
        <taxon>Fungi</taxon>
        <taxon>Dikarya</taxon>
        <taxon>Basidiomycota</taxon>
        <taxon>Agaricomycotina</taxon>
        <taxon>Agaricomycetes</taxon>
        <taxon>Polyporales</taxon>
        <taxon>Gelatoporiaceae</taxon>
        <taxon>Gelatoporia</taxon>
    </lineage>
</organism>
<dbReference type="EMBL" id="KB445809">
    <property type="protein sequence ID" value="EMD32799.1"/>
    <property type="molecule type" value="Genomic_DNA"/>
</dbReference>
<dbReference type="InterPro" id="IPR036047">
    <property type="entry name" value="F-box-like_dom_sf"/>
</dbReference>
<sequence length="242" mass="27145">MPMLPPELTDRIIDFLHDDLGGLHNCSLTCRSWVAAARLHLFHTVKLDTARKYHTFDQILLLSPHLGLYVRNLTLDMSPQPPSPAFISITSRLGAVTTLRLQGWVKHIHQEAFAAIGPVTDLTILGSFSELWDVPALFEAYPRLESLTLWSVLYDCIGGRKARSVKLAPLSNLRRLCMDGGSEFLTYSILLNALPHLESLSFTAYHAFDTSVLCRLLRSLGAGLKELEMQVWYRAQGKDICV</sequence>
<evidence type="ECO:0000313" key="2">
    <source>
        <dbReference type="Proteomes" id="UP000016930"/>
    </source>
</evidence>
<dbReference type="AlphaFoldDB" id="M2PB64"/>
<dbReference type="HOGENOM" id="CLU_1147069_0_0_1"/>
<dbReference type="InterPro" id="IPR032675">
    <property type="entry name" value="LRR_dom_sf"/>
</dbReference>
<proteinExistence type="predicted"/>
<dbReference type="Proteomes" id="UP000016930">
    <property type="component" value="Unassembled WGS sequence"/>
</dbReference>
<gene>
    <name evidence="1" type="ORF">CERSUDRAFT_77176</name>
</gene>
<dbReference type="Gene3D" id="3.80.10.10">
    <property type="entry name" value="Ribonuclease Inhibitor"/>
    <property type="match status" value="1"/>
</dbReference>